<evidence type="ECO:0000256" key="1">
    <source>
        <dbReference type="SAM" id="MobiDB-lite"/>
    </source>
</evidence>
<dbReference type="Pfam" id="PF18428">
    <property type="entry name" value="BRCT_3"/>
    <property type="match status" value="1"/>
</dbReference>
<sequence>MATFRPPQFSDDVAWLPAWLQPNQSAVTPSQGLTSEENSRHSLQDVDIFKGENSQVKEPYLSTHRGSRYNICHLYLSGEESSPATLTPSCDKQVLHLNLHLSSDGTSSNISNTLLHISLDDKLDSALALVGTKEKSQCNIGHDSSKMNIVPSPSSEKYSGYFANQIPLTNDAGKNTLEIFNSNCAKDDDISDAVELSIAASEALVIHKIVQNESFSAALSTSAILEVALRVKQARLDELKDSSNCFEDSDNTADILSDLGDSDIEDACKDVGLYISSLDNTPLEDLSASRVKETPLSEIPGEDTEVQCKWQGDQEIYFNNCLVTELQENNPETNKLKDPPAEIFDNEKLELDRNLPLDSILVNQSQNGHLDDLQLLQEEKNDMTYVEGFAHQLEVNSLPRSQHLSKARLDSIPTKWHSRYADINKLNNRSSCRFQSRWFGGWTGMEIDDCGELKSKSRKTIPNFFIGETSYLSESIDVFPDQNSVVHNQHLSSNTTASVKPFEGSCKSASKGAFVSQEVVKDSASFIDPLCSTVPCSISAQIGDSLLQINNNDDNQVLDAFKSFPTGIEIPLETAQTSSGHYDENVSNEKHNGLDLDDAGPYPVVRRQLTSLKTYSTGLPGNSPFSFKRNLNCEFVSCGENDARVLSDSTDYTNDKDTTKQPPVKSTPNCATSKSNQENQEVKLLSLEQCISCTKTSDKGGPEKQPPIKSIFSGVSATNDKEIRVENACERVVLDQFERNGVELQVNVEDNPTSPLVLCHRKRRFKAPKINFSDASAASLLKDQAPASDKTCDEARQIPKDQFRNIPRSEISARKRVRFSNVDFVLQIPQGQLKKHPRRVLTCENRSSSRLGYRPENCYQEQVTASQEVKERLTKCRIKGRKRTIFQGLDFLLTGFSKKKEKEIEGIVRKHGGMVLSDIPAPPPYPSRRRSLRFNAERLPVVLCTKKLQTTRFLYGCAVHAFLLKVGWAYDSIRAGSVLPPDKYVILSNQSDRMQNQIGKSIYQNDNDYIFDKVGIMLHGTHSFCTKLTKVIKHGRGHVYKSLQWLVQSLEKKKISVCVIVAEDENRATRHLKKCASEQKIAVMPARWITNSLFEGKLLPLTDNYRSSQPRAIRVPELAAVQEWSPEI</sequence>
<dbReference type="PANTHER" id="PTHR15321">
    <property type="entry name" value="TUMOR SUPPRESSOR P53-BINDING PROTEIN 1"/>
    <property type="match status" value="1"/>
</dbReference>
<dbReference type="SUPFAM" id="SSF52113">
    <property type="entry name" value="BRCT domain"/>
    <property type="match status" value="2"/>
</dbReference>
<dbReference type="RefSeq" id="XP_021835978.2">
    <property type="nucleotide sequence ID" value="XM_021980286.2"/>
</dbReference>
<dbReference type="Proteomes" id="UP000813463">
    <property type="component" value="Chromosome 3"/>
</dbReference>
<evidence type="ECO:0000313" key="3">
    <source>
        <dbReference type="Proteomes" id="UP000813463"/>
    </source>
</evidence>
<organism evidence="3 4">
    <name type="scientific">Spinacia oleracea</name>
    <name type="common">Spinach</name>
    <dbReference type="NCBI Taxonomy" id="3562"/>
    <lineage>
        <taxon>Eukaryota</taxon>
        <taxon>Viridiplantae</taxon>
        <taxon>Streptophyta</taxon>
        <taxon>Embryophyta</taxon>
        <taxon>Tracheophyta</taxon>
        <taxon>Spermatophyta</taxon>
        <taxon>Magnoliopsida</taxon>
        <taxon>eudicotyledons</taxon>
        <taxon>Gunneridae</taxon>
        <taxon>Pentapetalae</taxon>
        <taxon>Caryophyllales</taxon>
        <taxon>Chenopodiaceae</taxon>
        <taxon>Chenopodioideae</taxon>
        <taxon>Anserineae</taxon>
        <taxon>Spinacia</taxon>
    </lineage>
</organism>
<feature type="domain" description="BRCT" evidence="2">
    <location>
        <begin position="881"/>
        <end position="986"/>
    </location>
</feature>
<evidence type="ECO:0000259" key="2">
    <source>
        <dbReference type="PROSITE" id="PS50172"/>
    </source>
</evidence>
<keyword evidence="3" id="KW-1185">Reference proteome</keyword>
<proteinExistence type="predicted"/>
<protein>
    <submittedName>
        <fullName evidence="4">Uncharacterized protein isoform X1</fullName>
    </submittedName>
</protein>
<dbReference type="GO" id="GO:0005634">
    <property type="term" value="C:nucleus"/>
    <property type="evidence" value="ECO:0000318"/>
    <property type="project" value="GO_Central"/>
</dbReference>
<gene>
    <name evidence="4" type="primary">LOC110775674</name>
</gene>
<feature type="region of interest" description="Disordered" evidence="1">
    <location>
        <begin position="646"/>
        <end position="678"/>
    </location>
</feature>
<feature type="domain" description="BRCT" evidence="2">
    <location>
        <begin position="1006"/>
        <end position="1106"/>
    </location>
</feature>
<dbReference type="GeneID" id="110775674"/>
<accession>A0A9R0HS57</accession>
<dbReference type="InterPro" id="IPR047252">
    <property type="entry name" value="TP53BP1-like"/>
</dbReference>
<dbReference type="Gene3D" id="3.40.50.10190">
    <property type="entry name" value="BRCT domain"/>
    <property type="match status" value="2"/>
</dbReference>
<reference evidence="3" key="1">
    <citation type="journal article" date="2021" name="Nat. Commun.">
        <title>Genomic analyses provide insights into spinach domestication and the genetic basis of agronomic traits.</title>
        <authorList>
            <person name="Cai X."/>
            <person name="Sun X."/>
            <person name="Xu C."/>
            <person name="Sun H."/>
            <person name="Wang X."/>
            <person name="Ge C."/>
            <person name="Zhang Z."/>
            <person name="Wang Q."/>
            <person name="Fei Z."/>
            <person name="Jiao C."/>
            <person name="Wang Q."/>
        </authorList>
    </citation>
    <scope>NUCLEOTIDE SEQUENCE [LARGE SCALE GENOMIC DNA]</scope>
    <source>
        <strain evidence="3">cv. Varoflay</strain>
    </source>
</reference>
<dbReference type="KEGG" id="soe:110775674"/>
<dbReference type="PANTHER" id="PTHR15321:SF3">
    <property type="entry name" value="TP53-BINDING PROTEIN 1"/>
    <property type="match status" value="1"/>
</dbReference>
<dbReference type="GO" id="GO:0042393">
    <property type="term" value="F:histone binding"/>
    <property type="evidence" value="ECO:0000318"/>
    <property type="project" value="GO_Central"/>
</dbReference>
<evidence type="ECO:0000313" key="4">
    <source>
        <dbReference type="RefSeq" id="XP_021835978.2"/>
    </source>
</evidence>
<dbReference type="AlphaFoldDB" id="A0A9R0HS57"/>
<dbReference type="PROSITE" id="PS50172">
    <property type="entry name" value="BRCT"/>
    <property type="match status" value="2"/>
</dbReference>
<feature type="compositionally biased region" description="Polar residues" evidence="1">
    <location>
        <begin position="660"/>
        <end position="678"/>
    </location>
</feature>
<dbReference type="GO" id="GO:0045944">
    <property type="term" value="P:positive regulation of transcription by RNA polymerase II"/>
    <property type="evidence" value="ECO:0000318"/>
    <property type="project" value="GO_Central"/>
</dbReference>
<dbReference type="GO" id="GO:0000077">
    <property type="term" value="P:DNA damage checkpoint signaling"/>
    <property type="evidence" value="ECO:0000318"/>
    <property type="project" value="GO_Central"/>
</dbReference>
<dbReference type="InterPro" id="IPR036420">
    <property type="entry name" value="BRCT_dom_sf"/>
</dbReference>
<dbReference type="InterPro" id="IPR001357">
    <property type="entry name" value="BRCT_dom"/>
</dbReference>
<name>A0A9R0HS57_SPIOL</name>
<dbReference type="SMART" id="SM00292">
    <property type="entry name" value="BRCT"/>
    <property type="match status" value="2"/>
</dbReference>
<reference evidence="4" key="2">
    <citation type="submission" date="2025-08" db="UniProtKB">
        <authorList>
            <consortium name="RefSeq"/>
        </authorList>
    </citation>
    <scope>IDENTIFICATION</scope>
    <source>
        <tissue evidence="4">Leaf</tissue>
    </source>
</reference>